<evidence type="ECO:0008006" key="6">
    <source>
        <dbReference type="Google" id="ProtNLM"/>
    </source>
</evidence>
<dbReference type="SUPFAM" id="SSF53474">
    <property type="entry name" value="alpha/beta-Hydrolases"/>
    <property type="match status" value="1"/>
</dbReference>
<reference evidence="4 5" key="1">
    <citation type="submission" date="2019-04" db="EMBL/GenBank/DDBJ databases">
        <title>Friends and foes A comparative genomics studyof 23 Aspergillus species from section Flavi.</title>
        <authorList>
            <consortium name="DOE Joint Genome Institute"/>
            <person name="Kjaerbolling I."/>
            <person name="Vesth T."/>
            <person name="Frisvad J.C."/>
            <person name="Nybo J.L."/>
            <person name="Theobald S."/>
            <person name="Kildgaard S."/>
            <person name="Isbrandt T."/>
            <person name="Kuo A."/>
            <person name="Sato A."/>
            <person name="Lyhne E.K."/>
            <person name="Kogle M.E."/>
            <person name="Wiebenga A."/>
            <person name="Kun R.S."/>
            <person name="Lubbers R.J."/>
            <person name="Makela M.R."/>
            <person name="Barry K."/>
            <person name="Chovatia M."/>
            <person name="Clum A."/>
            <person name="Daum C."/>
            <person name="Haridas S."/>
            <person name="He G."/>
            <person name="LaButti K."/>
            <person name="Lipzen A."/>
            <person name="Mondo S."/>
            <person name="Riley R."/>
            <person name="Salamov A."/>
            <person name="Simmons B.A."/>
            <person name="Magnuson J.K."/>
            <person name="Henrissat B."/>
            <person name="Mortensen U.H."/>
            <person name="Larsen T.O."/>
            <person name="Devries R.P."/>
            <person name="Grigoriev I.V."/>
            <person name="Machida M."/>
            <person name="Baker S.E."/>
            <person name="Andersen M.R."/>
        </authorList>
    </citation>
    <scope>NUCLEOTIDE SEQUENCE [LARGE SCALE GENOMIC DNA]</scope>
    <source>
        <strain evidence="4 5">CBS 763.97</strain>
    </source>
</reference>
<name>A0A5N7A355_9EURO</name>
<dbReference type="GeneID" id="43654943"/>
<feature type="domain" description="Heterokaryon incompatibility" evidence="1">
    <location>
        <begin position="21"/>
        <end position="107"/>
    </location>
</feature>
<dbReference type="Pfam" id="PF09994">
    <property type="entry name" value="T6SS_Tle1-like_cat"/>
    <property type="match status" value="1"/>
</dbReference>
<proteinExistence type="predicted"/>
<gene>
    <name evidence="4" type="ORF">BDV27DRAFT_145991</name>
</gene>
<dbReference type="PANTHER" id="PTHR10622">
    <property type="entry name" value="HET DOMAIN-CONTAINING PROTEIN"/>
    <property type="match status" value="1"/>
</dbReference>
<protein>
    <recommendedName>
        <fullName evidence="6">Heterokaryon incompatibility protein-domain-containing protein</fullName>
    </recommendedName>
</protein>
<dbReference type="RefSeq" id="XP_031926697.1">
    <property type="nucleotide sequence ID" value="XM_032070497.1"/>
</dbReference>
<dbReference type="InterPro" id="IPR010730">
    <property type="entry name" value="HET"/>
</dbReference>
<feature type="domain" description="DUF8212" evidence="3">
    <location>
        <begin position="222"/>
        <end position="243"/>
    </location>
</feature>
<organism evidence="4 5">
    <name type="scientific">Aspergillus caelatus</name>
    <dbReference type="NCBI Taxonomy" id="61420"/>
    <lineage>
        <taxon>Eukaryota</taxon>
        <taxon>Fungi</taxon>
        <taxon>Dikarya</taxon>
        <taxon>Ascomycota</taxon>
        <taxon>Pezizomycotina</taxon>
        <taxon>Eurotiomycetes</taxon>
        <taxon>Eurotiomycetidae</taxon>
        <taxon>Eurotiales</taxon>
        <taxon>Aspergillaceae</taxon>
        <taxon>Aspergillus</taxon>
        <taxon>Aspergillus subgen. Circumdati</taxon>
    </lineage>
</organism>
<dbReference type="EMBL" id="ML737671">
    <property type="protein sequence ID" value="KAE8363616.1"/>
    <property type="molecule type" value="Genomic_DNA"/>
</dbReference>
<dbReference type="Pfam" id="PF06985">
    <property type="entry name" value="HET"/>
    <property type="match status" value="1"/>
</dbReference>
<evidence type="ECO:0000313" key="5">
    <source>
        <dbReference type="Proteomes" id="UP000326268"/>
    </source>
</evidence>
<dbReference type="InterPro" id="IPR058525">
    <property type="entry name" value="DUF8212"/>
</dbReference>
<dbReference type="Pfam" id="PF26640">
    <property type="entry name" value="DUF8212"/>
    <property type="match status" value="1"/>
</dbReference>
<evidence type="ECO:0000313" key="4">
    <source>
        <dbReference type="EMBL" id="KAE8363616.1"/>
    </source>
</evidence>
<dbReference type="PANTHER" id="PTHR10622:SF10">
    <property type="entry name" value="HET DOMAIN-CONTAINING PROTEIN"/>
    <property type="match status" value="1"/>
</dbReference>
<sequence>MRLIHTERLQLEEFADEIPPYAVLSHRWGKEEVTFQDILLSRNHGTEGYRKVENICKVANQDGFEYAWIDTCCINKDSSAELSEAINSMFRWYESAERCYAYLRDVSLEDDQFDISTKVRNSEYFKRGWTLQELIAPSDVRFLANDWSEIGSRESWCTLIHSITSIDESILRGSAQLSDFSIARRMSWASGRKTTRVEDTAYCLMGIFHVNMPLLYGEGEKSFIRLQEEIMKESADQTLFAWEPRESSDRSATGLLARSPADFKHSGDIIPFYFSKKDSAPFSVTNRGIRLHLPLYHNLLIKDVLVLECQDTSKGYITLVGIYLLSSHGGQLQYMRYNSRFCRIPLWRIRHAKAQTIYVMKTSIGEGGSSLLHERKPYRYTEFRLRKELSQSGERPKKLILCFDGGNHKHGANHQSNIEKIHNMLYGTNGSQLCHYQRANFSRPDDFKACMGDGYSWLVDHYNVGDEIFLFGFSSGAYIAQALARMVDYTGILPDNNGGFLDAWDIYQAWNYYALRADVDEMWEERERYFRMKTFREKLSKPTNRIPFLGLFDTVVVKSKYLGREGERIFTGTEISKSASTICHAVSIDECQPELRPVLLNEEFGDGLRMKGIKQVWFPGSHADIGGLVPLDSDETWSLSHIPLVWMVREATNAGLSFRLTTQFGCDEHTQVSPLDLTKIMDSGSLSDHYNAFTVSPGTIFSSGQLKDSLHLASTQGHLHSTVSHKHTMNQNVTRALLDHTAYRRLTVAKRRKLPIFAKLHISAINRMGAESTHYHPANPIMNREPGRTMTLYTAYKRHHLLAISGANDIVGSFYVAINKAEAQSIVPVEPPSLYSKIRRVATSNFRRAEGSTLF</sequence>
<dbReference type="Proteomes" id="UP000326268">
    <property type="component" value="Unassembled WGS sequence"/>
</dbReference>
<dbReference type="AlphaFoldDB" id="A0A5N7A355"/>
<evidence type="ECO:0000259" key="2">
    <source>
        <dbReference type="Pfam" id="PF09994"/>
    </source>
</evidence>
<accession>A0A5N7A355</accession>
<evidence type="ECO:0000259" key="1">
    <source>
        <dbReference type="Pfam" id="PF06985"/>
    </source>
</evidence>
<evidence type="ECO:0000259" key="3">
    <source>
        <dbReference type="Pfam" id="PF26640"/>
    </source>
</evidence>
<dbReference type="InterPro" id="IPR029058">
    <property type="entry name" value="AB_hydrolase_fold"/>
</dbReference>
<dbReference type="InterPro" id="IPR018712">
    <property type="entry name" value="Tle1-like_cat"/>
</dbReference>
<dbReference type="OrthoDB" id="674604at2759"/>
<keyword evidence="5" id="KW-1185">Reference proteome</keyword>
<feature type="domain" description="T6SS Phospholipase effector Tle1-like catalytic" evidence="2">
    <location>
        <begin position="397"/>
        <end position="650"/>
    </location>
</feature>